<dbReference type="Proteomes" id="UP001148018">
    <property type="component" value="Unassembled WGS sequence"/>
</dbReference>
<feature type="region of interest" description="Disordered" evidence="1">
    <location>
        <begin position="38"/>
        <end position="157"/>
    </location>
</feature>
<sequence length="465" mass="50868">MRQSLSHSMLGLAGCDQTPKATIHKRFEMLMEMSYNNGLEPDLSQQYPPPLLPKPGKDNAKLQKLKKKKRSKKKGGPSQTPIPFRSCLSPVNEASTDLEHSDQPSPSGSPDSAYLGDSSVSSFSMAPFYNPSTSPFTHPRRSPFGPTRRSPLHLYPPPVRTYDEQVAPLYECSSCLFDDDTPLTTPLLSSSPPLEGVVAPPSDSVSVKGPAPNRGMSGPSQPKAGLKDKKAVESKAVTTPTEALPDTPSTKSLTSTVSSTADKPPAISESVPPADKSKAAQKPKGLKAKLSGWSRLKKHMVVEPEEPQFPEPMVESQGEVSASGKETTNQVNKEEVSADRSSGLQVVKKTEAPTALKMWDALLFHMFSTKEKIMEQINPKKDNSDTKIKAKENPTDVPSFVKRLPILLYSPRFDARKLKEAAEKPLTKIATSFERGLLNRKHQDDEHKDFNRKARGFGGSKKEDV</sequence>
<reference evidence="2" key="1">
    <citation type="submission" date="2022-07" db="EMBL/GenBank/DDBJ databases">
        <title>Chromosome-level genome of Muraenolepis orangiensis.</title>
        <authorList>
            <person name="Kim J."/>
        </authorList>
    </citation>
    <scope>NUCLEOTIDE SEQUENCE</scope>
    <source>
        <strain evidence="2">KU_S4_2022</strain>
        <tissue evidence="2">Muscle</tissue>
    </source>
</reference>
<comment type="caution">
    <text evidence="2">The sequence shown here is derived from an EMBL/GenBank/DDBJ whole genome shotgun (WGS) entry which is preliminary data.</text>
</comment>
<evidence type="ECO:0000313" key="2">
    <source>
        <dbReference type="EMBL" id="KAJ3592880.1"/>
    </source>
</evidence>
<feature type="compositionally biased region" description="Polar residues" evidence="1">
    <location>
        <begin position="318"/>
        <end position="331"/>
    </location>
</feature>
<dbReference type="OrthoDB" id="329227at2759"/>
<dbReference type="Pfam" id="PF15485">
    <property type="entry name" value="DUF4643"/>
    <property type="match status" value="1"/>
</dbReference>
<feature type="region of interest" description="Disordered" evidence="1">
    <location>
        <begin position="435"/>
        <end position="465"/>
    </location>
</feature>
<evidence type="ECO:0000313" key="3">
    <source>
        <dbReference type="Proteomes" id="UP001148018"/>
    </source>
</evidence>
<dbReference type="EMBL" id="JANIIK010000112">
    <property type="protein sequence ID" value="KAJ3592880.1"/>
    <property type="molecule type" value="Genomic_DNA"/>
</dbReference>
<name>A0A9Q0DTK3_9TELE</name>
<feature type="compositionally biased region" description="Basic and acidic residues" evidence="1">
    <location>
        <begin position="441"/>
        <end position="452"/>
    </location>
</feature>
<feature type="region of interest" description="Disordered" evidence="1">
    <location>
        <begin position="181"/>
        <end position="344"/>
    </location>
</feature>
<evidence type="ECO:0000256" key="1">
    <source>
        <dbReference type="SAM" id="MobiDB-lite"/>
    </source>
</evidence>
<feature type="compositionally biased region" description="Low complexity" evidence="1">
    <location>
        <begin position="103"/>
        <end position="112"/>
    </location>
</feature>
<feature type="compositionally biased region" description="Low complexity" evidence="1">
    <location>
        <begin position="182"/>
        <end position="194"/>
    </location>
</feature>
<feature type="compositionally biased region" description="Low complexity" evidence="1">
    <location>
        <begin position="247"/>
        <end position="260"/>
    </location>
</feature>
<dbReference type="InterPro" id="IPR028004">
    <property type="entry name" value="DUF4643"/>
</dbReference>
<dbReference type="PROSITE" id="PS51257">
    <property type="entry name" value="PROKAR_LIPOPROTEIN"/>
    <property type="match status" value="1"/>
</dbReference>
<proteinExistence type="predicted"/>
<protein>
    <submittedName>
        <fullName evidence="2">Uncharacterized protein</fullName>
    </submittedName>
</protein>
<dbReference type="AlphaFoldDB" id="A0A9Q0DTK3"/>
<organism evidence="2 3">
    <name type="scientific">Muraenolepis orangiensis</name>
    <name type="common">Patagonian moray cod</name>
    <dbReference type="NCBI Taxonomy" id="630683"/>
    <lineage>
        <taxon>Eukaryota</taxon>
        <taxon>Metazoa</taxon>
        <taxon>Chordata</taxon>
        <taxon>Craniata</taxon>
        <taxon>Vertebrata</taxon>
        <taxon>Euteleostomi</taxon>
        <taxon>Actinopterygii</taxon>
        <taxon>Neopterygii</taxon>
        <taxon>Teleostei</taxon>
        <taxon>Neoteleostei</taxon>
        <taxon>Acanthomorphata</taxon>
        <taxon>Zeiogadaria</taxon>
        <taxon>Gadariae</taxon>
        <taxon>Gadiformes</taxon>
        <taxon>Muraenolepidoidei</taxon>
        <taxon>Muraenolepididae</taxon>
        <taxon>Muraenolepis</taxon>
    </lineage>
</organism>
<feature type="compositionally biased region" description="Basic residues" evidence="1">
    <location>
        <begin position="63"/>
        <end position="75"/>
    </location>
</feature>
<dbReference type="PANTHER" id="PTHR38004:SF1">
    <property type="entry name" value="PROLINE-RICH PROTEIN 33"/>
    <property type="match status" value="1"/>
</dbReference>
<gene>
    <name evidence="2" type="ORF">NHX12_005218</name>
</gene>
<feature type="compositionally biased region" description="Polar residues" evidence="1">
    <location>
        <begin position="118"/>
        <end position="136"/>
    </location>
</feature>
<dbReference type="PANTHER" id="PTHR38004">
    <property type="entry name" value="PROLINE-RICH PROTEIN 33"/>
    <property type="match status" value="1"/>
</dbReference>
<accession>A0A9Q0DTK3</accession>
<keyword evidence="3" id="KW-1185">Reference proteome</keyword>